<evidence type="ECO:0000313" key="7">
    <source>
        <dbReference type="Proteomes" id="UP000190541"/>
    </source>
</evidence>
<feature type="domain" description="N-acetylmuramoyl-L-alanine amidase" evidence="5">
    <location>
        <begin position="84"/>
        <end position="215"/>
    </location>
</feature>
<dbReference type="Proteomes" id="UP000190541">
    <property type="component" value="Unassembled WGS sequence"/>
</dbReference>
<dbReference type="GO" id="GO:0019867">
    <property type="term" value="C:outer membrane"/>
    <property type="evidence" value="ECO:0007669"/>
    <property type="project" value="TreeGrafter"/>
</dbReference>
<dbReference type="InterPro" id="IPR051206">
    <property type="entry name" value="NAMLAA_amidase_2"/>
</dbReference>
<dbReference type="SMART" id="SM00644">
    <property type="entry name" value="Ami_2"/>
    <property type="match status" value="1"/>
</dbReference>
<evidence type="ECO:0000259" key="5">
    <source>
        <dbReference type="SMART" id="SM00644"/>
    </source>
</evidence>
<keyword evidence="3" id="KW-0378">Hydrolase</keyword>
<name>A0A1T5DH52_9SPHI</name>
<dbReference type="SUPFAM" id="SSF55846">
    <property type="entry name" value="N-acetylmuramoyl-L-alanine amidase-like"/>
    <property type="match status" value="1"/>
</dbReference>
<dbReference type="GO" id="GO:0008745">
    <property type="term" value="F:N-acetylmuramoyl-L-alanine amidase activity"/>
    <property type="evidence" value="ECO:0007669"/>
    <property type="project" value="UniProtKB-EC"/>
</dbReference>
<keyword evidence="7" id="KW-1185">Reference proteome</keyword>
<dbReference type="GO" id="GO:0009253">
    <property type="term" value="P:peptidoglycan catabolic process"/>
    <property type="evidence" value="ECO:0007669"/>
    <property type="project" value="InterPro"/>
</dbReference>
<evidence type="ECO:0000256" key="2">
    <source>
        <dbReference type="ARBA" id="ARBA00011901"/>
    </source>
</evidence>
<reference evidence="6 7" key="1">
    <citation type="submission" date="2017-02" db="EMBL/GenBank/DDBJ databases">
        <authorList>
            <person name="Peterson S.W."/>
        </authorList>
    </citation>
    <scope>NUCLEOTIDE SEQUENCE [LARGE SCALE GENOMIC DNA]</scope>
    <source>
        <strain evidence="6 7">DSM 22899</strain>
    </source>
</reference>
<keyword evidence="4" id="KW-0961">Cell wall biogenesis/degradation</keyword>
<dbReference type="Gene3D" id="3.40.80.10">
    <property type="entry name" value="Peptidoglycan recognition protein-like"/>
    <property type="match status" value="1"/>
</dbReference>
<dbReference type="RefSeq" id="WP_079717483.1">
    <property type="nucleotide sequence ID" value="NZ_FUYS01000006.1"/>
</dbReference>
<dbReference type="GO" id="GO:0009254">
    <property type="term" value="P:peptidoglycan turnover"/>
    <property type="evidence" value="ECO:0007669"/>
    <property type="project" value="TreeGrafter"/>
</dbReference>
<dbReference type="OrthoDB" id="9794842at2"/>
<protein>
    <recommendedName>
        <fullName evidence="2">N-acetylmuramoyl-L-alanine amidase</fullName>
        <ecNumber evidence="2">3.5.1.28</ecNumber>
    </recommendedName>
</protein>
<sequence>MAKASIPPVRTVIYIVFAGLVLSACSTDRYAKTNKLHKQQLKALTEQLRQPLPYATTRLVVSYDTAGNTTVLEDQQAKRDAHWVGAIHFNLRKPNYVIIHHTAQDSLAQTLRTFTVPHSEVSAHYVIGRDGEVYQLLNDYVRGWHAGAGKWGSVTDLNSVSLGIELDNNGNEPFPEAQLYSLLNVLDTLKRKYNIPTANFIGHSDIAPARKVDPSAFFPWKRLAERGFGLWPDNELVEPPEHFNPVDALRIIGYDTSNLDAAIGAFKLHYVQTDVSPKLTDYDLRVLYSLYRKL</sequence>
<dbReference type="InterPro" id="IPR002502">
    <property type="entry name" value="Amidase_domain"/>
</dbReference>
<evidence type="ECO:0000256" key="4">
    <source>
        <dbReference type="ARBA" id="ARBA00023316"/>
    </source>
</evidence>
<evidence type="ECO:0000256" key="3">
    <source>
        <dbReference type="ARBA" id="ARBA00022801"/>
    </source>
</evidence>
<dbReference type="CDD" id="cd06583">
    <property type="entry name" value="PGRP"/>
    <property type="match status" value="1"/>
</dbReference>
<proteinExistence type="predicted"/>
<accession>A0A1T5DH52</accession>
<organism evidence="6 7">
    <name type="scientific">Parapedobacter luteus</name>
    <dbReference type="NCBI Taxonomy" id="623280"/>
    <lineage>
        <taxon>Bacteria</taxon>
        <taxon>Pseudomonadati</taxon>
        <taxon>Bacteroidota</taxon>
        <taxon>Sphingobacteriia</taxon>
        <taxon>Sphingobacteriales</taxon>
        <taxon>Sphingobacteriaceae</taxon>
        <taxon>Parapedobacter</taxon>
    </lineage>
</organism>
<evidence type="ECO:0000313" key="6">
    <source>
        <dbReference type="EMBL" id="SKB71029.1"/>
    </source>
</evidence>
<gene>
    <name evidence="6" type="ORF">SAMN05660226_02818</name>
</gene>
<dbReference type="InterPro" id="IPR036505">
    <property type="entry name" value="Amidase/PGRP_sf"/>
</dbReference>
<dbReference type="PANTHER" id="PTHR30417:SF1">
    <property type="entry name" value="N-ACETYLMURAMOYL-L-ALANINE AMIDASE AMID"/>
    <property type="match status" value="1"/>
</dbReference>
<dbReference type="AlphaFoldDB" id="A0A1T5DH52"/>
<dbReference type="PANTHER" id="PTHR30417">
    <property type="entry name" value="N-ACETYLMURAMOYL-L-ALANINE AMIDASE AMID"/>
    <property type="match status" value="1"/>
</dbReference>
<dbReference type="EC" id="3.5.1.28" evidence="2"/>
<dbReference type="GO" id="GO:0071555">
    <property type="term" value="P:cell wall organization"/>
    <property type="evidence" value="ECO:0007669"/>
    <property type="project" value="UniProtKB-KW"/>
</dbReference>
<dbReference type="Pfam" id="PF01510">
    <property type="entry name" value="Amidase_2"/>
    <property type="match status" value="1"/>
</dbReference>
<dbReference type="STRING" id="623280.SAMN05660226_02818"/>
<dbReference type="EMBL" id="FUYS01000006">
    <property type="protein sequence ID" value="SKB71029.1"/>
    <property type="molecule type" value="Genomic_DNA"/>
</dbReference>
<dbReference type="PROSITE" id="PS51257">
    <property type="entry name" value="PROKAR_LIPOPROTEIN"/>
    <property type="match status" value="1"/>
</dbReference>
<comment type="catalytic activity">
    <reaction evidence="1">
        <text>Hydrolyzes the link between N-acetylmuramoyl residues and L-amino acid residues in certain cell-wall glycopeptides.</text>
        <dbReference type="EC" id="3.5.1.28"/>
    </reaction>
</comment>
<evidence type="ECO:0000256" key="1">
    <source>
        <dbReference type="ARBA" id="ARBA00001561"/>
    </source>
</evidence>